<protein>
    <submittedName>
        <fullName evidence="1">Uncharacterized protein</fullName>
    </submittedName>
</protein>
<dbReference type="InterPro" id="IPR053008">
    <property type="entry name" value="Phomopsin_biosynth_assoc"/>
</dbReference>
<reference evidence="1 2" key="1">
    <citation type="submission" date="2018-02" db="EMBL/GenBank/DDBJ databases">
        <title>Draft genome sequences of Elsinoe sp., causing black scab on jojoba.</title>
        <authorList>
            <person name="Stodart B."/>
            <person name="Jeffress S."/>
            <person name="Ash G."/>
            <person name="Arun Chinnappa K."/>
        </authorList>
    </citation>
    <scope>NUCLEOTIDE SEQUENCE [LARGE SCALE GENOMIC DNA]</scope>
    <source>
        <strain evidence="1 2">Hillstone_2</strain>
    </source>
</reference>
<proteinExistence type="predicted"/>
<sequence>MRTSGLSPTFSFDLGKKHNHEPLLSASHLSEDISRPLAEAPHAPLSTRILHVVTKALILSFAVWGLISAAQHLDHPDDSSPDCSCGGSTIAEAKRRGCTFSPLAISWLPPHCLDEELSDQFDHAGPGPDGAWPYWADRNMTVPLTIEEVGNLAPSGHFYTTQGWHVTHCMYQWRKELRSKFTGKKVEVRNTGVEHAEHCEMVVKMPLGMDNLGTISGVSLDANTVGGLLDG</sequence>
<comment type="caution">
    <text evidence="1">The sequence shown here is derived from an EMBL/GenBank/DDBJ whole genome shotgun (WGS) entry which is preliminary data.</text>
</comment>
<dbReference type="PANTHER" id="PTHR35896:SF3">
    <property type="entry name" value="MAJOR FACILITATOR SUPERFAMILY TRANSPORTER"/>
    <property type="match status" value="1"/>
</dbReference>
<dbReference type="Proteomes" id="UP000308133">
    <property type="component" value="Unassembled WGS sequence"/>
</dbReference>
<dbReference type="PANTHER" id="PTHR35896">
    <property type="entry name" value="IG-LIKE DOMAIN-CONTAINING PROTEIN"/>
    <property type="match status" value="1"/>
</dbReference>
<name>A0A4U7AU83_9PEZI</name>
<dbReference type="EMBL" id="PTQR01000102">
    <property type="protein sequence ID" value="TKX20046.1"/>
    <property type="molecule type" value="Genomic_DNA"/>
</dbReference>
<accession>A0A4U7AU83</accession>
<gene>
    <name evidence="1" type="ORF">C1H76_7728</name>
</gene>
<evidence type="ECO:0000313" key="2">
    <source>
        <dbReference type="Proteomes" id="UP000308133"/>
    </source>
</evidence>
<evidence type="ECO:0000313" key="1">
    <source>
        <dbReference type="EMBL" id="TKX20046.1"/>
    </source>
</evidence>
<dbReference type="AlphaFoldDB" id="A0A4U7AU83"/>
<organism evidence="1 2">
    <name type="scientific">Elsinoe australis</name>
    <dbReference type="NCBI Taxonomy" id="40998"/>
    <lineage>
        <taxon>Eukaryota</taxon>
        <taxon>Fungi</taxon>
        <taxon>Dikarya</taxon>
        <taxon>Ascomycota</taxon>
        <taxon>Pezizomycotina</taxon>
        <taxon>Dothideomycetes</taxon>
        <taxon>Dothideomycetidae</taxon>
        <taxon>Myriangiales</taxon>
        <taxon>Elsinoaceae</taxon>
        <taxon>Elsinoe</taxon>
    </lineage>
</organism>